<dbReference type="Proteomes" id="UP000253208">
    <property type="component" value="Unassembled WGS sequence"/>
</dbReference>
<dbReference type="RefSeq" id="WP_015525566.1">
    <property type="nucleotide sequence ID" value="NZ_PSQG01000002.1"/>
</dbReference>
<dbReference type="PROSITE" id="PS51186">
    <property type="entry name" value="GNAT"/>
    <property type="match status" value="1"/>
</dbReference>
<reference evidence="4 5" key="1">
    <citation type="submission" date="2018-02" db="EMBL/GenBank/DDBJ databases">
        <title>Complete genome sequencing of Faecalibacterium prausnitzii strains isolated from the human gut.</title>
        <authorList>
            <person name="Fitzgerald B.C."/>
            <person name="Shkoporov A.N."/>
            <person name="Ross P.R."/>
            <person name="Hill C."/>
        </authorList>
    </citation>
    <scope>NUCLEOTIDE SEQUENCE [LARGE SCALE GENOMIC DNA]</scope>
    <source>
        <strain evidence="4 5">APC942/31-1</strain>
    </source>
</reference>
<keyword evidence="2" id="KW-0012">Acyltransferase</keyword>
<evidence type="ECO:0000259" key="3">
    <source>
        <dbReference type="PROSITE" id="PS51186"/>
    </source>
</evidence>
<comment type="caution">
    <text evidence="4">The sequence shown here is derived from an EMBL/GenBank/DDBJ whole genome shotgun (WGS) entry which is preliminary data.</text>
</comment>
<protein>
    <submittedName>
        <fullName evidence="4">N-acetyltransferase</fullName>
    </submittedName>
</protein>
<dbReference type="GO" id="GO:0008080">
    <property type="term" value="F:N-acetyltransferase activity"/>
    <property type="evidence" value="ECO:0007669"/>
    <property type="project" value="UniProtKB-ARBA"/>
</dbReference>
<dbReference type="PANTHER" id="PTHR10908">
    <property type="entry name" value="SEROTONIN N-ACETYLTRANSFERASE"/>
    <property type="match status" value="1"/>
</dbReference>
<proteinExistence type="predicted"/>
<sequence length="164" mass="18445">MAENLQIRLADPGEADRLAEIEAICFPPAEAASHEEVVKRMGAFPENFVVAVKDEQIVGFINGGTTDKPVLPDEFYHDITLHRKDGEIQTVFGLNVIPEYRHQGIAGELVEYFKELAKERGKKALILTCKEHMIPFYESHGLKKLGVADSCHGGATWYDMQIWF</sequence>
<gene>
    <name evidence="4" type="ORF">C4886_01540</name>
</gene>
<evidence type="ECO:0000313" key="4">
    <source>
        <dbReference type="EMBL" id="RCH46073.1"/>
    </source>
</evidence>
<dbReference type="CDD" id="cd04301">
    <property type="entry name" value="NAT_SF"/>
    <property type="match status" value="1"/>
</dbReference>
<dbReference type="Pfam" id="PF00583">
    <property type="entry name" value="Acetyltransf_1"/>
    <property type="match status" value="1"/>
</dbReference>
<dbReference type="InterPro" id="IPR016181">
    <property type="entry name" value="Acyl_CoA_acyltransferase"/>
</dbReference>
<feature type="domain" description="N-acetyltransferase" evidence="3">
    <location>
        <begin position="5"/>
        <end position="164"/>
    </location>
</feature>
<name>A0A367G747_9FIRM</name>
<organism evidence="4 5">
    <name type="scientific">Blautia obeum</name>
    <dbReference type="NCBI Taxonomy" id="40520"/>
    <lineage>
        <taxon>Bacteria</taxon>
        <taxon>Bacillati</taxon>
        <taxon>Bacillota</taxon>
        <taxon>Clostridia</taxon>
        <taxon>Lachnospirales</taxon>
        <taxon>Lachnospiraceae</taxon>
        <taxon>Blautia</taxon>
    </lineage>
</organism>
<dbReference type="PANTHER" id="PTHR10908:SF0">
    <property type="entry name" value="SEROTONIN N-ACETYLTRANSFERASE"/>
    <property type="match status" value="1"/>
</dbReference>
<keyword evidence="1 4" id="KW-0808">Transferase</keyword>
<dbReference type="Gene3D" id="3.40.630.30">
    <property type="match status" value="1"/>
</dbReference>
<dbReference type="SUPFAM" id="SSF55729">
    <property type="entry name" value="Acyl-CoA N-acyltransferases (Nat)"/>
    <property type="match status" value="1"/>
</dbReference>
<dbReference type="InterPro" id="IPR000182">
    <property type="entry name" value="GNAT_dom"/>
</dbReference>
<accession>A0A367G747</accession>
<evidence type="ECO:0000256" key="2">
    <source>
        <dbReference type="ARBA" id="ARBA00023315"/>
    </source>
</evidence>
<evidence type="ECO:0000256" key="1">
    <source>
        <dbReference type="ARBA" id="ARBA00022679"/>
    </source>
</evidence>
<evidence type="ECO:0000313" key="5">
    <source>
        <dbReference type="Proteomes" id="UP000253208"/>
    </source>
</evidence>
<dbReference type="AlphaFoldDB" id="A0A367G747"/>
<dbReference type="EMBL" id="PSQG01000002">
    <property type="protein sequence ID" value="RCH46073.1"/>
    <property type="molecule type" value="Genomic_DNA"/>
</dbReference>
<dbReference type="InterPro" id="IPR051635">
    <property type="entry name" value="SNAT-like"/>
</dbReference>